<name>A0A8K0I5B7_COCNU</name>
<accession>A0A8K0I5B7</accession>
<dbReference type="InterPro" id="IPR044837">
    <property type="entry name" value="REM16-like"/>
</dbReference>
<dbReference type="AlphaFoldDB" id="A0A8K0I5B7"/>
<feature type="domain" description="TF-B3" evidence="6">
    <location>
        <begin position="136"/>
        <end position="227"/>
    </location>
</feature>
<keyword evidence="2" id="KW-0805">Transcription regulation</keyword>
<evidence type="ECO:0000256" key="2">
    <source>
        <dbReference type="ARBA" id="ARBA00023015"/>
    </source>
</evidence>
<sequence length="232" mass="26661">MGAGKALSYEELRQKKLEENKRKLEELNLSHLSLVLREATSPKTTPVSTISFFLLCSSFNYLFRRCLIALCFGLLVLDQTKQTKRKVAPDIVERPRRSFKRRCLADRVYASDEARLYAQTKAEEVESQLDLKFPAFVKPMLQSHVTGGFWLGLPRHFCTKHLPRKDTMMTLVDENDDEFKSLYLAPKNGLSGGWRGFSIYHELVDGDALIFQLVKPTTFKVYIIRASGYNRS</sequence>
<evidence type="ECO:0000313" key="8">
    <source>
        <dbReference type="Proteomes" id="UP000797356"/>
    </source>
</evidence>
<comment type="subcellular location">
    <subcellularLocation>
        <location evidence="1">Nucleus</location>
    </subcellularLocation>
</comment>
<dbReference type="SMART" id="SM01019">
    <property type="entry name" value="B3"/>
    <property type="match status" value="1"/>
</dbReference>
<dbReference type="GO" id="GO:0003677">
    <property type="term" value="F:DNA binding"/>
    <property type="evidence" value="ECO:0007669"/>
    <property type="project" value="UniProtKB-KW"/>
</dbReference>
<dbReference type="InterPro" id="IPR003340">
    <property type="entry name" value="B3_DNA-bd"/>
</dbReference>
<keyword evidence="4" id="KW-0804">Transcription</keyword>
<dbReference type="InterPro" id="IPR015300">
    <property type="entry name" value="DNA-bd_pseudobarrel_sf"/>
</dbReference>
<dbReference type="Proteomes" id="UP000797356">
    <property type="component" value="Chromosome 4"/>
</dbReference>
<dbReference type="GO" id="GO:0005634">
    <property type="term" value="C:nucleus"/>
    <property type="evidence" value="ECO:0007669"/>
    <property type="project" value="UniProtKB-SubCell"/>
</dbReference>
<organism evidence="7 8">
    <name type="scientific">Cocos nucifera</name>
    <name type="common">Coconut palm</name>
    <dbReference type="NCBI Taxonomy" id="13894"/>
    <lineage>
        <taxon>Eukaryota</taxon>
        <taxon>Viridiplantae</taxon>
        <taxon>Streptophyta</taxon>
        <taxon>Embryophyta</taxon>
        <taxon>Tracheophyta</taxon>
        <taxon>Spermatophyta</taxon>
        <taxon>Magnoliopsida</taxon>
        <taxon>Liliopsida</taxon>
        <taxon>Arecaceae</taxon>
        <taxon>Arecoideae</taxon>
        <taxon>Cocoseae</taxon>
        <taxon>Attaleinae</taxon>
        <taxon>Cocos</taxon>
    </lineage>
</organism>
<gene>
    <name evidence="7" type="ORF">COCNU_04G002350</name>
</gene>
<dbReference type="PROSITE" id="PS50863">
    <property type="entry name" value="B3"/>
    <property type="match status" value="1"/>
</dbReference>
<evidence type="ECO:0000256" key="5">
    <source>
        <dbReference type="ARBA" id="ARBA00023242"/>
    </source>
</evidence>
<reference evidence="7" key="1">
    <citation type="journal article" date="2017" name="Gigascience">
        <title>The genome draft of coconut (Cocos nucifera).</title>
        <authorList>
            <person name="Xiao Y."/>
            <person name="Xu P."/>
            <person name="Fan H."/>
            <person name="Baudouin L."/>
            <person name="Xia W."/>
            <person name="Bocs S."/>
            <person name="Xu J."/>
            <person name="Li Q."/>
            <person name="Guo A."/>
            <person name="Zhou L."/>
            <person name="Li J."/>
            <person name="Wu Y."/>
            <person name="Ma Z."/>
            <person name="Armero A."/>
            <person name="Issali A.E."/>
            <person name="Liu N."/>
            <person name="Peng M."/>
            <person name="Yang Y."/>
        </authorList>
    </citation>
    <scope>NUCLEOTIDE SEQUENCE</scope>
    <source>
        <tissue evidence="7">Spear leaf of Hainan Tall coconut</tissue>
    </source>
</reference>
<proteinExistence type="predicted"/>
<evidence type="ECO:0000256" key="1">
    <source>
        <dbReference type="ARBA" id="ARBA00004123"/>
    </source>
</evidence>
<dbReference type="PANTHER" id="PTHR31391:SF99">
    <property type="entry name" value="B3 DOMAIN-CONTAINING PROTEIN OS06G0194400"/>
    <property type="match status" value="1"/>
</dbReference>
<dbReference type="PANTHER" id="PTHR31391">
    <property type="entry name" value="B3 DOMAIN-CONTAINING PROTEIN OS11G0197600-RELATED"/>
    <property type="match status" value="1"/>
</dbReference>
<dbReference type="EMBL" id="CM017875">
    <property type="protein sequence ID" value="KAG1337929.1"/>
    <property type="molecule type" value="Genomic_DNA"/>
</dbReference>
<evidence type="ECO:0000256" key="4">
    <source>
        <dbReference type="ARBA" id="ARBA00023163"/>
    </source>
</evidence>
<dbReference type="OrthoDB" id="1909330at2759"/>
<keyword evidence="3" id="KW-0238">DNA-binding</keyword>
<evidence type="ECO:0000313" key="7">
    <source>
        <dbReference type="EMBL" id="KAG1337929.1"/>
    </source>
</evidence>
<protein>
    <submittedName>
        <fullName evidence="7">B3 domain-containing protein</fullName>
    </submittedName>
</protein>
<dbReference type="Pfam" id="PF02362">
    <property type="entry name" value="B3"/>
    <property type="match status" value="1"/>
</dbReference>
<dbReference type="Gene3D" id="2.40.330.10">
    <property type="entry name" value="DNA-binding pseudobarrel domain"/>
    <property type="match status" value="1"/>
</dbReference>
<comment type="caution">
    <text evidence="7">The sequence shown here is derived from an EMBL/GenBank/DDBJ whole genome shotgun (WGS) entry which is preliminary data.</text>
</comment>
<keyword evidence="5" id="KW-0539">Nucleus</keyword>
<keyword evidence="8" id="KW-1185">Reference proteome</keyword>
<dbReference type="SUPFAM" id="SSF101936">
    <property type="entry name" value="DNA-binding pseudobarrel domain"/>
    <property type="match status" value="1"/>
</dbReference>
<dbReference type="CDD" id="cd10017">
    <property type="entry name" value="B3_DNA"/>
    <property type="match status" value="1"/>
</dbReference>
<evidence type="ECO:0000256" key="3">
    <source>
        <dbReference type="ARBA" id="ARBA00023125"/>
    </source>
</evidence>
<reference evidence="7" key="2">
    <citation type="submission" date="2019-07" db="EMBL/GenBank/DDBJ databases">
        <authorList>
            <person name="Yang Y."/>
            <person name="Bocs S."/>
            <person name="Baudouin L."/>
        </authorList>
    </citation>
    <scope>NUCLEOTIDE SEQUENCE</scope>
    <source>
        <tissue evidence="7">Spear leaf of Hainan Tall coconut</tissue>
    </source>
</reference>
<evidence type="ECO:0000259" key="6">
    <source>
        <dbReference type="PROSITE" id="PS50863"/>
    </source>
</evidence>